<evidence type="ECO:0000313" key="2">
    <source>
        <dbReference type="EMBL" id="CAG6620474.1"/>
    </source>
</evidence>
<feature type="transmembrane region" description="Helical" evidence="1">
    <location>
        <begin position="75"/>
        <end position="98"/>
    </location>
</feature>
<sequence>MDTPSIPVIILLVSCKLVLSTLVSSSVFIRVSYFPSILLSSTLSFVVLSLSSFSSRSCCLSTRICSRLSSCSTTITFSILSATGNRLIFSFTLFAFMFKSVST</sequence>
<dbReference type="EMBL" id="HBUF01047868">
    <property type="protein sequence ID" value="CAG6620474.1"/>
    <property type="molecule type" value="Transcribed_RNA"/>
</dbReference>
<protein>
    <submittedName>
        <fullName evidence="2">Uncharacterized protein</fullName>
    </submittedName>
</protein>
<name>A0A8D8M1F4_9HEMI</name>
<organism evidence="2">
    <name type="scientific">Cacopsylla melanoneura</name>
    <dbReference type="NCBI Taxonomy" id="428564"/>
    <lineage>
        <taxon>Eukaryota</taxon>
        <taxon>Metazoa</taxon>
        <taxon>Ecdysozoa</taxon>
        <taxon>Arthropoda</taxon>
        <taxon>Hexapoda</taxon>
        <taxon>Insecta</taxon>
        <taxon>Pterygota</taxon>
        <taxon>Neoptera</taxon>
        <taxon>Paraneoptera</taxon>
        <taxon>Hemiptera</taxon>
        <taxon>Sternorrhyncha</taxon>
        <taxon>Psylloidea</taxon>
        <taxon>Psyllidae</taxon>
        <taxon>Psyllinae</taxon>
        <taxon>Cacopsylla</taxon>
    </lineage>
</organism>
<reference evidence="2" key="1">
    <citation type="submission" date="2021-05" db="EMBL/GenBank/DDBJ databases">
        <authorList>
            <person name="Alioto T."/>
            <person name="Alioto T."/>
            <person name="Gomez Garrido J."/>
        </authorList>
    </citation>
    <scope>NUCLEOTIDE SEQUENCE</scope>
</reference>
<keyword evidence="1" id="KW-1133">Transmembrane helix</keyword>
<feature type="transmembrane region" description="Helical" evidence="1">
    <location>
        <begin position="6"/>
        <end position="29"/>
    </location>
</feature>
<keyword evidence="1" id="KW-0812">Transmembrane</keyword>
<proteinExistence type="predicted"/>
<evidence type="ECO:0000256" key="1">
    <source>
        <dbReference type="SAM" id="Phobius"/>
    </source>
</evidence>
<keyword evidence="1" id="KW-0472">Membrane</keyword>
<accession>A0A8D8M1F4</accession>
<feature type="transmembrane region" description="Helical" evidence="1">
    <location>
        <begin position="36"/>
        <end position="55"/>
    </location>
</feature>
<dbReference type="AlphaFoldDB" id="A0A8D8M1F4"/>